<reference evidence="2" key="2">
    <citation type="journal article" date="2016" name="Sci. Rep.">
        <title>Dictyocaulus viviparus genome, variome and transcriptome elucidate lungworm biology and support future intervention.</title>
        <authorList>
            <person name="McNulty S.N."/>
            <person name="Strube C."/>
            <person name="Rosa B.A."/>
            <person name="Martin J.C."/>
            <person name="Tyagi R."/>
            <person name="Choi Y.J."/>
            <person name="Wang Q."/>
            <person name="Hallsworth Pepin K."/>
            <person name="Zhang X."/>
            <person name="Ozersky P."/>
            <person name="Wilson R.K."/>
            <person name="Sternberg P.W."/>
            <person name="Gasser R.B."/>
            <person name="Mitreva M."/>
        </authorList>
    </citation>
    <scope>NUCLEOTIDE SEQUENCE [LARGE SCALE GENOMIC DNA]</scope>
    <source>
        <strain evidence="2">HannoverDv2000</strain>
    </source>
</reference>
<organism evidence="1 2">
    <name type="scientific">Dictyocaulus viviparus</name>
    <name type="common">Bovine lungworm</name>
    <dbReference type="NCBI Taxonomy" id="29172"/>
    <lineage>
        <taxon>Eukaryota</taxon>
        <taxon>Metazoa</taxon>
        <taxon>Ecdysozoa</taxon>
        <taxon>Nematoda</taxon>
        <taxon>Chromadorea</taxon>
        <taxon>Rhabditida</taxon>
        <taxon>Rhabditina</taxon>
        <taxon>Rhabditomorpha</taxon>
        <taxon>Strongyloidea</taxon>
        <taxon>Metastrongylidae</taxon>
        <taxon>Dictyocaulus</taxon>
    </lineage>
</organism>
<evidence type="ECO:0000313" key="1">
    <source>
        <dbReference type="EMBL" id="KJH45920.1"/>
    </source>
</evidence>
<evidence type="ECO:0000313" key="2">
    <source>
        <dbReference type="Proteomes" id="UP000053766"/>
    </source>
</evidence>
<reference evidence="1 2" key="1">
    <citation type="submission" date="2013-11" db="EMBL/GenBank/DDBJ databases">
        <title>Draft genome of the bovine lungworm Dictyocaulus viviparus.</title>
        <authorList>
            <person name="Mitreva M."/>
        </authorList>
    </citation>
    <scope>NUCLEOTIDE SEQUENCE [LARGE SCALE GENOMIC DNA]</scope>
    <source>
        <strain evidence="1 2">HannoverDv2000</strain>
    </source>
</reference>
<proteinExistence type="predicted"/>
<dbReference type="Proteomes" id="UP000053766">
    <property type="component" value="Unassembled WGS sequence"/>
</dbReference>
<sequence length="95" mass="11449">MSRYLSGQNTLTTQNIFNPRRCSEATINIEAFFFMVKDFWDEFLCDDILYHSGKKQNKFAYFTYVFSFLSYIREKAERERGGYPWMSQRTIIEIP</sequence>
<gene>
    <name evidence="1" type="ORF">DICVIV_08038</name>
</gene>
<name>A0A0D8XN06_DICVI</name>
<protein>
    <submittedName>
        <fullName evidence="1">Uncharacterized protein</fullName>
    </submittedName>
</protein>
<dbReference type="AlphaFoldDB" id="A0A0D8XN06"/>
<keyword evidence="2" id="KW-1185">Reference proteome</keyword>
<dbReference type="EMBL" id="KN716379">
    <property type="protein sequence ID" value="KJH45920.1"/>
    <property type="molecule type" value="Genomic_DNA"/>
</dbReference>
<accession>A0A0D8XN06</accession>